<dbReference type="OrthoDB" id="4205486at2759"/>
<dbReference type="InterPro" id="IPR029208">
    <property type="entry name" value="COX14"/>
</dbReference>
<feature type="compositionally biased region" description="Polar residues" evidence="5">
    <location>
        <begin position="39"/>
        <end position="61"/>
    </location>
</feature>
<evidence type="ECO:0000256" key="2">
    <source>
        <dbReference type="ARBA" id="ARBA00022692"/>
    </source>
</evidence>
<dbReference type="Pfam" id="PF14880">
    <property type="entry name" value="COX14"/>
    <property type="match status" value="1"/>
</dbReference>
<dbReference type="Proteomes" id="UP000233524">
    <property type="component" value="Unassembled WGS sequence"/>
</dbReference>
<evidence type="ECO:0000313" key="8">
    <source>
        <dbReference type="Proteomes" id="UP000233524"/>
    </source>
</evidence>
<gene>
    <name evidence="7" type="ORF">jhhlp_002728</name>
</gene>
<comment type="caution">
    <text evidence="7">The sequence shown here is derived from an EMBL/GenBank/DDBJ whole genome shotgun (WGS) entry which is preliminary data.</text>
</comment>
<keyword evidence="2 6" id="KW-0812">Transmembrane</keyword>
<evidence type="ECO:0000256" key="3">
    <source>
        <dbReference type="ARBA" id="ARBA00022989"/>
    </source>
</evidence>
<dbReference type="STRING" id="41688.A0A2N3NEV5"/>
<sequence>MLWLDTLISLLTISRRIPDEVHQSHGLLKKTVTLRATMASRSGPRSVNDATRFTSTTPQPNSKSSASSSAGPVGETLEQRVARLRAAHLAARSAPRSRYDRITEGGRRVFDVMHKATLAGLIGFTVIAGVFSVYAVMDMLKYNRKRRDDFMEAQKRIEQDALASARLAFLNGTATEDQARLVEDAIKEADRTGQRLPPLLSGPATQAQKDHSQSIWDQVDAQVKAQQTGVSPAKAEELRNKVKGAFEQEKANQRNGGPLDQLGLDTGAAKQSSGKSWWKPW</sequence>
<evidence type="ECO:0000256" key="5">
    <source>
        <dbReference type="SAM" id="MobiDB-lite"/>
    </source>
</evidence>
<proteinExistence type="predicted"/>
<feature type="region of interest" description="Disordered" evidence="5">
    <location>
        <begin position="228"/>
        <end position="281"/>
    </location>
</feature>
<evidence type="ECO:0000313" key="7">
    <source>
        <dbReference type="EMBL" id="PKS10969.1"/>
    </source>
</evidence>
<organism evidence="7 8">
    <name type="scientific">Lomentospora prolificans</name>
    <dbReference type="NCBI Taxonomy" id="41688"/>
    <lineage>
        <taxon>Eukaryota</taxon>
        <taxon>Fungi</taxon>
        <taxon>Dikarya</taxon>
        <taxon>Ascomycota</taxon>
        <taxon>Pezizomycotina</taxon>
        <taxon>Sordariomycetes</taxon>
        <taxon>Hypocreomycetidae</taxon>
        <taxon>Microascales</taxon>
        <taxon>Microascaceae</taxon>
        <taxon>Lomentospora</taxon>
    </lineage>
</organism>
<evidence type="ECO:0000256" key="4">
    <source>
        <dbReference type="ARBA" id="ARBA00023136"/>
    </source>
</evidence>
<reference evidence="7 8" key="1">
    <citation type="journal article" date="2017" name="G3 (Bethesda)">
        <title>First Draft Genome Sequence of the Pathogenic Fungus Lomentospora prolificans (Formerly Scedosporium prolificans).</title>
        <authorList>
            <person name="Luo R."/>
            <person name="Zimin A."/>
            <person name="Workman R."/>
            <person name="Fan Y."/>
            <person name="Pertea G."/>
            <person name="Grossman N."/>
            <person name="Wear M.P."/>
            <person name="Jia B."/>
            <person name="Miller H."/>
            <person name="Casadevall A."/>
            <person name="Timp W."/>
            <person name="Zhang S.X."/>
            <person name="Salzberg S.L."/>
        </authorList>
    </citation>
    <scope>NUCLEOTIDE SEQUENCE [LARGE SCALE GENOMIC DNA]</scope>
    <source>
        <strain evidence="7 8">JHH-5317</strain>
    </source>
</reference>
<feature type="transmembrane region" description="Helical" evidence="6">
    <location>
        <begin position="116"/>
        <end position="137"/>
    </location>
</feature>
<dbReference type="AlphaFoldDB" id="A0A2N3NEV5"/>
<keyword evidence="3 6" id="KW-1133">Transmembrane helix</keyword>
<dbReference type="GO" id="GO:0016020">
    <property type="term" value="C:membrane"/>
    <property type="evidence" value="ECO:0007669"/>
    <property type="project" value="UniProtKB-SubCell"/>
</dbReference>
<keyword evidence="4 6" id="KW-0472">Membrane</keyword>
<comment type="subcellular location">
    <subcellularLocation>
        <location evidence="1">Membrane</location>
        <topology evidence="1">Single-pass membrane protein</topology>
    </subcellularLocation>
</comment>
<feature type="compositionally biased region" description="Basic and acidic residues" evidence="5">
    <location>
        <begin position="234"/>
        <end position="252"/>
    </location>
</feature>
<dbReference type="InParanoid" id="A0A2N3NEV5"/>
<dbReference type="EMBL" id="NLAX01000008">
    <property type="protein sequence ID" value="PKS10969.1"/>
    <property type="molecule type" value="Genomic_DNA"/>
</dbReference>
<evidence type="ECO:0000256" key="1">
    <source>
        <dbReference type="ARBA" id="ARBA00004167"/>
    </source>
</evidence>
<protein>
    <submittedName>
        <fullName evidence="7">Uncharacterized protein</fullName>
    </submittedName>
</protein>
<evidence type="ECO:0000256" key="6">
    <source>
        <dbReference type="SAM" id="Phobius"/>
    </source>
</evidence>
<name>A0A2N3NEV5_9PEZI</name>
<dbReference type="VEuPathDB" id="FungiDB:jhhlp_002728"/>
<accession>A0A2N3NEV5</accession>
<feature type="region of interest" description="Disordered" evidence="5">
    <location>
        <begin position="38"/>
        <end position="74"/>
    </location>
</feature>
<keyword evidence="8" id="KW-1185">Reference proteome</keyword>